<dbReference type="SUPFAM" id="SSF55785">
    <property type="entry name" value="PYP-like sensor domain (PAS domain)"/>
    <property type="match status" value="1"/>
</dbReference>
<dbReference type="Gene3D" id="1.10.15.40">
    <property type="entry name" value="Electron transport complex subunit B, putative Fe-S cluster"/>
    <property type="match status" value="1"/>
</dbReference>
<evidence type="ECO:0000256" key="2">
    <source>
        <dbReference type="ARBA" id="ARBA00022723"/>
    </source>
</evidence>
<dbReference type="Pfam" id="PF04060">
    <property type="entry name" value="FeS"/>
    <property type="match status" value="1"/>
</dbReference>
<proteinExistence type="predicted"/>
<dbReference type="Pfam" id="PF13237">
    <property type="entry name" value="Fer4_10"/>
    <property type="match status" value="1"/>
</dbReference>
<dbReference type="InterPro" id="IPR035965">
    <property type="entry name" value="PAS-like_dom_sf"/>
</dbReference>
<dbReference type="PROSITE" id="PS51656">
    <property type="entry name" value="4FE4S"/>
    <property type="match status" value="1"/>
</dbReference>
<feature type="domain" description="4Fe-4S ferredoxin-type" evidence="5">
    <location>
        <begin position="31"/>
        <end position="60"/>
    </location>
</feature>
<evidence type="ECO:0000256" key="3">
    <source>
        <dbReference type="ARBA" id="ARBA00023004"/>
    </source>
</evidence>
<dbReference type="Gene3D" id="3.40.950.10">
    <property type="entry name" value="Fe-only Hydrogenase (Larger Subunit), Chain L, domain 3"/>
    <property type="match status" value="1"/>
</dbReference>
<dbReference type="GO" id="GO:0051539">
    <property type="term" value="F:4 iron, 4 sulfur cluster binding"/>
    <property type="evidence" value="ECO:0007669"/>
    <property type="project" value="UniProtKB-KW"/>
</dbReference>
<feature type="domain" description="4Fe-4S ferredoxin-type" evidence="5">
    <location>
        <begin position="2"/>
        <end position="30"/>
    </location>
</feature>
<dbReference type="OrthoDB" id="9798098at2"/>
<evidence type="ECO:0000256" key="4">
    <source>
        <dbReference type="ARBA" id="ARBA00023014"/>
    </source>
</evidence>
<name>A0A1M5JYX3_9FIRM</name>
<evidence type="ECO:0000259" key="5">
    <source>
        <dbReference type="PROSITE" id="PS51379"/>
    </source>
</evidence>
<dbReference type="InterPro" id="IPR050340">
    <property type="entry name" value="Cytosolic_Fe-S_CAF"/>
</dbReference>
<dbReference type="InterPro" id="IPR017900">
    <property type="entry name" value="4Fe4S_Fe_S_CS"/>
</dbReference>
<dbReference type="Gene3D" id="3.30.70.20">
    <property type="match status" value="1"/>
</dbReference>
<evidence type="ECO:0000256" key="1">
    <source>
        <dbReference type="ARBA" id="ARBA00022485"/>
    </source>
</evidence>
<dbReference type="PROSITE" id="PS51379">
    <property type="entry name" value="4FE4S_FER_2"/>
    <property type="match status" value="2"/>
</dbReference>
<sequence length="576" mass="66261">MWFMNLKKTTCKNCYACIRSCPIHAIEVKNEQAQIMRDRCILCGRCSKACPQGIKIIRSELRLVKRYLENKDTVVASVSPSFPAVFGKNSDKLPRVLKMLGFDYFEETLAGIDPIIDEYENYANKDDEDTYITSFCPSVNLLVQKHYPDLIKNLVPVVSPAVYHGRVLKEKYGENVKVVFIGPCISKKTECQEEYSIDAVITFKELIRWIREENIELDSLDEEPFGYFSEDKRVFPILGGLGQSISHRNPKKDVIEVDGLEECMEVLKSIQKGRLKNTFIDMSCCRHSCLGGFGMPRDNVSCYEREQRIRKYSSSQVNIPKKLDDKSKRLLKEDCNIDTYKLFTSLNIPLKIPTDIEIKKILNTMGKYTLKDELNCGSCGYHTCKEKAIAVYNNMAEVNMCLPFMREKAENLANIIFETTPNMIVILNKELDILQLNPSAREFLGIEEGIEKGMPIVMFLDDKIFSKVRMTRKNIFREKVVIKNKMATVIQSVIWLEKEQLMLWIADDITENEKKEKKVQKMKIDAMDMAQHVINKQMTVAQEIASLLGETTAETKVTLTNLKKLILEEEEEQVDE</sequence>
<dbReference type="GO" id="GO:0046872">
    <property type="term" value="F:metal ion binding"/>
    <property type="evidence" value="ECO:0007669"/>
    <property type="project" value="UniProtKB-KW"/>
</dbReference>
<dbReference type="SUPFAM" id="SSF53920">
    <property type="entry name" value="Fe-only hydrogenase"/>
    <property type="match status" value="1"/>
</dbReference>
<dbReference type="InterPro" id="IPR000014">
    <property type="entry name" value="PAS"/>
</dbReference>
<dbReference type="PROSITE" id="PS00198">
    <property type="entry name" value="4FE4S_FER_1"/>
    <property type="match status" value="1"/>
</dbReference>
<accession>A0A1M5JYX3</accession>
<dbReference type="InterPro" id="IPR009016">
    <property type="entry name" value="Fe_hydrogenase"/>
</dbReference>
<keyword evidence="3" id="KW-0408">Iron</keyword>
<dbReference type="InterPro" id="IPR017896">
    <property type="entry name" value="4Fe4S_Fe-S-bd"/>
</dbReference>
<dbReference type="InterPro" id="IPR007202">
    <property type="entry name" value="4Fe-4S_dom"/>
</dbReference>
<protein>
    <submittedName>
        <fullName evidence="7">Iron only hydrogenase large subunit, C-terminal domain</fullName>
    </submittedName>
</protein>
<dbReference type="PANTHER" id="PTHR11615">
    <property type="entry name" value="NITRATE, FORMATE, IRON DEHYDROGENASE"/>
    <property type="match status" value="1"/>
</dbReference>
<dbReference type="Proteomes" id="UP000243255">
    <property type="component" value="Unassembled WGS sequence"/>
</dbReference>
<gene>
    <name evidence="7" type="ORF">SAMN04488530_10255</name>
</gene>
<dbReference type="Pfam" id="PF02906">
    <property type="entry name" value="Fe_hyd_lg_C"/>
    <property type="match status" value="1"/>
</dbReference>
<dbReference type="SUPFAM" id="SSF54862">
    <property type="entry name" value="4Fe-4S ferredoxins"/>
    <property type="match status" value="1"/>
</dbReference>
<evidence type="ECO:0000313" key="7">
    <source>
        <dbReference type="EMBL" id="SHG45233.1"/>
    </source>
</evidence>
<keyword evidence="1" id="KW-0004">4Fe-4S</keyword>
<dbReference type="AlphaFoldDB" id="A0A1M5JYX3"/>
<organism evidence="7 8">
    <name type="scientific">Asaccharospora irregularis DSM 2635</name>
    <dbReference type="NCBI Taxonomy" id="1121321"/>
    <lineage>
        <taxon>Bacteria</taxon>
        <taxon>Bacillati</taxon>
        <taxon>Bacillota</taxon>
        <taxon>Clostridia</taxon>
        <taxon>Peptostreptococcales</taxon>
        <taxon>Peptostreptococcaceae</taxon>
        <taxon>Asaccharospora</taxon>
    </lineage>
</organism>
<dbReference type="EMBL" id="FQWX01000002">
    <property type="protein sequence ID" value="SHG45233.1"/>
    <property type="molecule type" value="Genomic_DNA"/>
</dbReference>
<evidence type="ECO:0000259" key="6">
    <source>
        <dbReference type="PROSITE" id="PS51656"/>
    </source>
</evidence>
<keyword evidence="8" id="KW-1185">Reference proteome</keyword>
<evidence type="ECO:0000313" key="8">
    <source>
        <dbReference type="Proteomes" id="UP000243255"/>
    </source>
</evidence>
<dbReference type="Pfam" id="PF13188">
    <property type="entry name" value="PAS_8"/>
    <property type="match status" value="1"/>
</dbReference>
<keyword evidence="2" id="KW-0479">Metal-binding</keyword>
<dbReference type="STRING" id="1121321.SAMN04488530_10255"/>
<dbReference type="RefSeq" id="WP_073123444.1">
    <property type="nucleotide sequence ID" value="NZ_BAABCH010000028.1"/>
</dbReference>
<dbReference type="SMART" id="SM00091">
    <property type="entry name" value="PAS"/>
    <property type="match status" value="1"/>
</dbReference>
<feature type="domain" description="4Fe-4S" evidence="6">
    <location>
        <begin position="357"/>
        <end position="418"/>
    </location>
</feature>
<reference evidence="8" key="1">
    <citation type="submission" date="2016-11" db="EMBL/GenBank/DDBJ databases">
        <authorList>
            <person name="Varghese N."/>
            <person name="Submissions S."/>
        </authorList>
    </citation>
    <scope>NUCLEOTIDE SEQUENCE [LARGE SCALE GENOMIC DNA]</scope>
    <source>
        <strain evidence="8">DSM 2635</strain>
    </source>
</reference>
<keyword evidence="4" id="KW-0411">Iron-sulfur</keyword>
<dbReference type="InterPro" id="IPR004108">
    <property type="entry name" value="Fe_hydrogenase_lsu_C"/>
</dbReference>